<keyword evidence="4" id="KW-0472">Membrane</keyword>
<comment type="subcellular location">
    <subcellularLocation>
        <location evidence="1">Membrane</location>
    </subcellularLocation>
</comment>
<evidence type="ECO:0000256" key="1">
    <source>
        <dbReference type="ARBA" id="ARBA00004370"/>
    </source>
</evidence>
<keyword evidence="5" id="KW-0325">Glycoprotein</keyword>
<dbReference type="InterPro" id="IPR050726">
    <property type="entry name" value="mGluR"/>
</dbReference>
<sequence>MNLWNFLLIQTLFLSILINYLIASTTFDQLDDASSEEWETTQATRRNSLLGKEPQASCDVFDPFKVLPSDSGHFQLGGAFPLHTEDCLTLKPSSVQDVVAIQWAMAYWNEQNGRKNNSKKSHIGLFAGDSCSRPKEAISQSLRFLDAVGFHDPSECLINNKEALKKKNETSKLIAVLSPKDNQSATSVAQALKPYNLPFGVFSSSSAQALLDQGVTGFISTAPLLSDYAQALAELLEFLGKSNLISIVDSNEDSLLSDKFVETIQHLNISIAEIINYNHQMLLPTLKESDAQIIVSTINKNLLSDLLHFNKELFSISKLWVIIDWPFNSEENDSIEQHNYFDFIPNKTTKLQFVLFALNNVIWLTSTPIFFVY</sequence>
<evidence type="ECO:0000256" key="3">
    <source>
        <dbReference type="ARBA" id="ARBA00022989"/>
    </source>
</evidence>
<dbReference type="Proteomes" id="UP000605970">
    <property type="component" value="Unassembled WGS sequence"/>
</dbReference>
<dbReference type="AlphaFoldDB" id="A0A8S9ZMM2"/>
<keyword evidence="2" id="KW-0812">Transmembrane</keyword>
<dbReference type="FunFam" id="3.40.50.2300:FF:000489">
    <property type="entry name" value="Protein CBG01593"/>
    <property type="match status" value="1"/>
</dbReference>
<dbReference type="EMBL" id="JABEBT010000052">
    <property type="protein sequence ID" value="KAF7634727.1"/>
    <property type="molecule type" value="Genomic_DNA"/>
</dbReference>
<feature type="signal peptide" evidence="6">
    <location>
        <begin position="1"/>
        <end position="23"/>
    </location>
</feature>
<evidence type="ECO:0000313" key="8">
    <source>
        <dbReference type="EMBL" id="KAF7634727.1"/>
    </source>
</evidence>
<comment type="caution">
    <text evidence="8">The sequence shown here is derived from an EMBL/GenBank/DDBJ whole genome shotgun (WGS) entry which is preliminary data.</text>
</comment>
<evidence type="ECO:0000256" key="2">
    <source>
        <dbReference type="ARBA" id="ARBA00022692"/>
    </source>
</evidence>
<dbReference type="Gene3D" id="3.40.50.2300">
    <property type="match status" value="1"/>
</dbReference>
<evidence type="ECO:0000313" key="9">
    <source>
        <dbReference type="Proteomes" id="UP000605970"/>
    </source>
</evidence>
<dbReference type="InterPro" id="IPR028082">
    <property type="entry name" value="Peripla_BP_I"/>
</dbReference>
<accession>A0A8S9ZMM2</accession>
<proteinExistence type="predicted"/>
<evidence type="ECO:0000256" key="4">
    <source>
        <dbReference type="ARBA" id="ARBA00023136"/>
    </source>
</evidence>
<evidence type="ECO:0000256" key="5">
    <source>
        <dbReference type="ARBA" id="ARBA00023180"/>
    </source>
</evidence>
<feature type="domain" description="Receptor ligand binding region" evidence="7">
    <location>
        <begin position="112"/>
        <end position="344"/>
    </location>
</feature>
<dbReference type="OrthoDB" id="9880600at2759"/>
<organism evidence="8 9">
    <name type="scientific">Meloidogyne graminicola</name>
    <dbReference type="NCBI Taxonomy" id="189291"/>
    <lineage>
        <taxon>Eukaryota</taxon>
        <taxon>Metazoa</taxon>
        <taxon>Ecdysozoa</taxon>
        <taxon>Nematoda</taxon>
        <taxon>Chromadorea</taxon>
        <taxon>Rhabditida</taxon>
        <taxon>Tylenchina</taxon>
        <taxon>Tylenchomorpha</taxon>
        <taxon>Tylenchoidea</taxon>
        <taxon>Meloidogynidae</taxon>
        <taxon>Meloidogyninae</taxon>
        <taxon>Meloidogyne</taxon>
    </lineage>
</organism>
<evidence type="ECO:0000259" key="7">
    <source>
        <dbReference type="Pfam" id="PF01094"/>
    </source>
</evidence>
<dbReference type="SUPFAM" id="SSF53822">
    <property type="entry name" value="Periplasmic binding protein-like I"/>
    <property type="match status" value="1"/>
</dbReference>
<keyword evidence="3" id="KW-1133">Transmembrane helix</keyword>
<feature type="chain" id="PRO_5035722500" evidence="6">
    <location>
        <begin position="24"/>
        <end position="373"/>
    </location>
</feature>
<protein>
    <submittedName>
        <fullName evidence="8">G_PROTEIN_RECEP_F3_4 domain-containing protein</fullName>
    </submittedName>
</protein>
<keyword evidence="9" id="KW-1185">Reference proteome</keyword>
<reference evidence="8" key="1">
    <citation type="journal article" date="2020" name="Ecol. Evol.">
        <title>Genome structure and content of the rice root-knot nematode (Meloidogyne graminicola).</title>
        <authorList>
            <person name="Phan N.T."/>
            <person name="Danchin E.G.J."/>
            <person name="Klopp C."/>
            <person name="Perfus-Barbeoch L."/>
            <person name="Kozlowski D.K."/>
            <person name="Koutsovoulos G.D."/>
            <person name="Lopez-Roques C."/>
            <person name="Bouchez O."/>
            <person name="Zahm M."/>
            <person name="Besnard G."/>
            <person name="Bellafiore S."/>
        </authorList>
    </citation>
    <scope>NUCLEOTIDE SEQUENCE</scope>
    <source>
        <strain evidence="8">VN-18</strain>
    </source>
</reference>
<dbReference type="GO" id="GO:0016020">
    <property type="term" value="C:membrane"/>
    <property type="evidence" value="ECO:0007669"/>
    <property type="project" value="UniProtKB-SubCell"/>
</dbReference>
<dbReference type="InterPro" id="IPR001828">
    <property type="entry name" value="ANF_lig-bd_rcpt"/>
</dbReference>
<dbReference type="PANTHER" id="PTHR24060">
    <property type="entry name" value="METABOTROPIC GLUTAMATE RECEPTOR"/>
    <property type="match status" value="1"/>
</dbReference>
<evidence type="ECO:0000256" key="6">
    <source>
        <dbReference type="SAM" id="SignalP"/>
    </source>
</evidence>
<dbReference type="Pfam" id="PF01094">
    <property type="entry name" value="ANF_receptor"/>
    <property type="match status" value="1"/>
</dbReference>
<name>A0A8S9ZMM2_9BILA</name>
<keyword evidence="6" id="KW-0732">Signal</keyword>
<gene>
    <name evidence="8" type="ORF">Mgra_00005875</name>
</gene>